<proteinExistence type="predicted"/>
<keyword evidence="1" id="KW-0175">Coiled coil</keyword>
<reference evidence="3 4" key="1">
    <citation type="submission" date="2009-08" db="EMBL/GenBank/DDBJ databases">
        <title>The Genome Sequence of Spizellomyces punctatus strain DAOM BR117.</title>
        <authorList>
            <consortium name="The Broad Institute Genome Sequencing Platform"/>
            <person name="Russ C."/>
            <person name="Cuomo C."/>
            <person name="Shea T."/>
            <person name="Young S.K."/>
            <person name="Zeng Q."/>
            <person name="Koehrsen M."/>
            <person name="Haas B."/>
            <person name="Borodovsky M."/>
            <person name="Guigo R."/>
            <person name="Alvarado L."/>
            <person name="Berlin A."/>
            <person name="Bochicchio J."/>
            <person name="Borenstein D."/>
            <person name="Chapman S."/>
            <person name="Chen Z."/>
            <person name="Engels R."/>
            <person name="Freedman E."/>
            <person name="Gellesch M."/>
            <person name="Goldberg J."/>
            <person name="Griggs A."/>
            <person name="Gujja S."/>
            <person name="Heiman D."/>
            <person name="Hepburn T."/>
            <person name="Howarth C."/>
            <person name="Jen D."/>
            <person name="Larson L."/>
            <person name="Lewis B."/>
            <person name="Mehta T."/>
            <person name="Park D."/>
            <person name="Pearson M."/>
            <person name="Roberts A."/>
            <person name="Saif S."/>
            <person name="Shenoy N."/>
            <person name="Sisk P."/>
            <person name="Stolte C."/>
            <person name="Sykes S."/>
            <person name="Thomson T."/>
            <person name="Walk T."/>
            <person name="White J."/>
            <person name="Yandava C."/>
            <person name="Burger G."/>
            <person name="Gray M.W."/>
            <person name="Holland P.W.H."/>
            <person name="King N."/>
            <person name="Lang F.B.F."/>
            <person name="Roger A.J."/>
            <person name="Ruiz-Trillo I."/>
            <person name="Lander E."/>
            <person name="Nusbaum C."/>
        </authorList>
    </citation>
    <scope>NUCLEOTIDE SEQUENCE [LARGE SCALE GENOMIC DNA]</scope>
    <source>
        <strain evidence="3 4">DAOM BR117</strain>
    </source>
</reference>
<dbReference type="AlphaFoldDB" id="A0A0L0HQ08"/>
<evidence type="ECO:0000256" key="2">
    <source>
        <dbReference type="SAM" id="MobiDB-lite"/>
    </source>
</evidence>
<feature type="coiled-coil region" evidence="1">
    <location>
        <begin position="183"/>
        <end position="221"/>
    </location>
</feature>
<organism evidence="3 4">
    <name type="scientific">Spizellomyces punctatus (strain DAOM BR117)</name>
    <dbReference type="NCBI Taxonomy" id="645134"/>
    <lineage>
        <taxon>Eukaryota</taxon>
        <taxon>Fungi</taxon>
        <taxon>Fungi incertae sedis</taxon>
        <taxon>Chytridiomycota</taxon>
        <taxon>Chytridiomycota incertae sedis</taxon>
        <taxon>Chytridiomycetes</taxon>
        <taxon>Spizellomycetales</taxon>
        <taxon>Spizellomycetaceae</taxon>
        <taxon>Spizellomyces</taxon>
    </lineage>
</organism>
<gene>
    <name evidence="3" type="ORF">SPPG_02113</name>
</gene>
<dbReference type="Proteomes" id="UP000053201">
    <property type="component" value="Unassembled WGS sequence"/>
</dbReference>
<dbReference type="OMA" id="CAYVCNT"/>
<dbReference type="GeneID" id="27685730"/>
<evidence type="ECO:0000256" key="1">
    <source>
        <dbReference type="SAM" id="Coils"/>
    </source>
</evidence>
<dbReference type="OrthoDB" id="2133451at2759"/>
<dbReference type="RefSeq" id="XP_016611084.1">
    <property type="nucleotide sequence ID" value="XM_016750416.1"/>
</dbReference>
<dbReference type="VEuPathDB" id="FungiDB:SPPG_02113"/>
<keyword evidence="4" id="KW-1185">Reference proteome</keyword>
<dbReference type="STRING" id="645134.A0A0L0HQ08"/>
<dbReference type="InParanoid" id="A0A0L0HQ08"/>
<protein>
    <submittedName>
        <fullName evidence="3">Uncharacterized protein</fullName>
    </submittedName>
</protein>
<feature type="compositionally biased region" description="Polar residues" evidence="2">
    <location>
        <begin position="1"/>
        <end position="19"/>
    </location>
</feature>
<sequence length="358" mass="40615">MRNSCSMSTSEGSVAQVQPSGPLARRSSAAALAKLDDITTDLRRSSAWAEGIITGDDEDGANAGQIKALLEHAKDIVVQLRTVMENDYEVDLKDEDGQLPSYDTLVSKLSDAFRHQKEINQMNAKLISVNYVVNLSNFAKNRHLQKAVLKGRQQVLELQNTVATLEGSVDFLSVEVAVQRKTAERLKTALDNTRSLLETTMKEYRQELNRQREILRRQSTVIGELYRSKFNQDFILDSTLFLFCLWAANTTVVDMPLRTAVDFVMRQIRWWWLSPRTSESGRLAASLWFRKRTIWTRQAAKLGLIILLMRRLRHGAKEYGIHNRIGATYPYITSFFAMMYTSMAKRINGLSLPSSEGA</sequence>
<dbReference type="EMBL" id="KQ257452">
    <property type="protein sequence ID" value="KND03045.1"/>
    <property type="molecule type" value="Genomic_DNA"/>
</dbReference>
<evidence type="ECO:0000313" key="4">
    <source>
        <dbReference type="Proteomes" id="UP000053201"/>
    </source>
</evidence>
<evidence type="ECO:0000313" key="3">
    <source>
        <dbReference type="EMBL" id="KND03045.1"/>
    </source>
</evidence>
<name>A0A0L0HQ08_SPIPD</name>
<dbReference type="eggNOG" id="ENOG502S6WF">
    <property type="taxonomic scope" value="Eukaryota"/>
</dbReference>
<accession>A0A0L0HQ08</accession>
<feature type="region of interest" description="Disordered" evidence="2">
    <location>
        <begin position="1"/>
        <end position="23"/>
    </location>
</feature>